<dbReference type="NCBIfam" id="TIGR00044">
    <property type="entry name" value="YggS family pyridoxal phosphate-dependent enzyme"/>
    <property type="match status" value="1"/>
</dbReference>
<evidence type="ECO:0000313" key="6">
    <source>
        <dbReference type="Proteomes" id="UP000085678"/>
    </source>
</evidence>
<reference evidence="7" key="1">
    <citation type="submission" date="2025-08" db="UniProtKB">
        <authorList>
            <consortium name="RefSeq"/>
        </authorList>
    </citation>
    <scope>IDENTIFICATION</scope>
    <source>
        <tissue evidence="7">Gonads</tissue>
    </source>
</reference>
<dbReference type="FunFam" id="3.20.20.10:FF:000007">
    <property type="entry name" value="Pyridoxal phosphate homeostasis protein"/>
    <property type="match status" value="1"/>
</dbReference>
<feature type="domain" description="Alanine racemase N-terminal" evidence="5">
    <location>
        <begin position="37"/>
        <end position="247"/>
    </location>
</feature>
<dbReference type="InParanoid" id="A0A1S3JVN2"/>
<dbReference type="RefSeq" id="XP_013414433.1">
    <property type="nucleotide sequence ID" value="XM_013558979.1"/>
</dbReference>
<evidence type="ECO:0000256" key="2">
    <source>
        <dbReference type="HAMAP-Rule" id="MF_03225"/>
    </source>
</evidence>
<dbReference type="OrthoDB" id="1915887at2759"/>
<feature type="modified residue" description="N6-(pyridoxal phosphate)lysine" evidence="2">
    <location>
        <position position="45"/>
    </location>
</feature>
<dbReference type="InterPro" id="IPR029066">
    <property type="entry name" value="PLP-binding_barrel"/>
</dbReference>
<dbReference type="FunCoup" id="A0A1S3JVN2">
    <property type="interactions" value="1025"/>
</dbReference>
<evidence type="ECO:0000256" key="3">
    <source>
        <dbReference type="RuleBase" id="RU004514"/>
    </source>
</evidence>
<feature type="compositionally biased region" description="Basic and acidic residues" evidence="4">
    <location>
        <begin position="255"/>
        <end position="280"/>
    </location>
</feature>
<dbReference type="AlphaFoldDB" id="A0A1S3JVN2"/>
<dbReference type="KEGG" id="lak:106176546"/>
<dbReference type="Proteomes" id="UP000085678">
    <property type="component" value="Unplaced"/>
</dbReference>
<keyword evidence="6" id="KW-1185">Reference proteome</keyword>
<evidence type="ECO:0000256" key="4">
    <source>
        <dbReference type="SAM" id="MobiDB-lite"/>
    </source>
</evidence>
<dbReference type="Pfam" id="PF01168">
    <property type="entry name" value="Ala_racemase_N"/>
    <property type="match status" value="1"/>
</dbReference>
<dbReference type="HAMAP" id="MF_02087">
    <property type="entry name" value="PLP_homeostasis"/>
    <property type="match status" value="1"/>
</dbReference>
<evidence type="ECO:0000313" key="7">
    <source>
        <dbReference type="RefSeq" id="XP_013414433.1"/>
    </source>
</evidence>
<dbReference type="PANTHER" id="PTHR10146">
    <property type="entry name" value="PROLINE SYNTHETASE CO-TRANSCRIBED BACTERIAL HOMOLOG PROTEIN"/>
    <property type="match status" value="1"/>
</dbReference>
<accession>A0A1S3JVN2</accession>
<dbReference type="GeneID" id="106176546"/>
<proteinExistence type="inferred from homology"/>
<name>A0A1S3JVN2_LINAN</name>
<organism evidence="6 7">
    <name type="scientific">Lingula anatina</name>
    <name type="common">Brachiopod</name>
    <name type="synonym">Lingula unguis</name>
    <dbReference type="NCBI Taxonomy" id="7574"/>
    <lineage>
        <taxon>Eukaryota</taxon>
        <taxon>Metazoa</taxon>
        <taxon>Spiralia</taxon>
        <taxon>Lophotrochozoa</taxon>
        <taxon>Brachiopoda</taxon>
        <taxon>Linguliformea</taxon>
        <taxon>Lingulata</taxon>
        <taxon>Lingulida</taxon>
        <taxon>Linguloidea</taxon>
        <taxon>Lingulidae</taxon>
        <taxon>Lingula</taxon>
    </lineage>
</organism>
<evidence type="ECO:0000259" key="5">
    <source>
        <dbReference type="Pfam" id="PF01168"/>
    </source>
</evidence>
<dbReference type="SUPFAM" id="SSF51419">
    <property type="entry name" value="PLP-binding barrel"/>
    <property type="match status" value="1"/>
</dbReference>
<comment type="similarity">
    <text evidence="2 3">Belongs to the pyridoxal phosphate-binding protein YggS/PROSC family.</text>
</comment>
<comment type="function">
    <text evidence="2">Pyridoxal 5'-phosphate (PLP)-binding protein, which may be involved in intracellular homeostatic regulation of pyridoxal 5'-phosphate (PLP), the active form of vitamin B6.</text>
</comment>
<dbReference type="CDD" id="cd06822">
    <property type="entry name" value="PLPDE_III_YBL036c_euk"/>
    <property type="match status" value="1"/>
</dbReference>
<feature type="region of interest" description="Disordered" evidence="4">
    <location>
        <begin position="255"/>
        <end position="286"/>
    </location>
</feature>
<dbReference type="PROSITE" id="PS01211">
    <property type="entry name" value="UPF0001"/>
    <property type="match status" value="1"/>
</dbReference>
<protein>
    <recommendedName>
        <fullName evidence="2">Pyridoxal phosphate homeostasis protein</fullName>
        <shortName evidence="2">PLP homeostasis protein</shortName>
    </recommendedName>
</protein>
<dbReference type="InterPro" id="IPR011078">
    <property type="entry name" value="PyrdxlP_homeostasis"/>
</dbReference>
<dbReference type="GO" id="GO:0030170">
    <property type="term" value="F:pyridoxal phosphate binding"/>
    <property type="evidence" value="ECO:0007669"/>
    <property type="project" value="UniProtKB-UniRule"/>
</dbReference>
<dbReference type="STRING" id="7574.A0A1S3JVN2"/>
<gene>
    <name evidence="7" type="primary">LOC106176546</name>
</gene>
<sequence>MRRAMASSSGVGSALRDVLDRMTAAAQRRPSDLPDLHPRLVAVSKTKPPDMVLEAYNCGQKHFGENYVQELEQKSRDTVLEKCQDIKWHFIGPLQSKKIPKVIGVPNLFVIETIDTEKLATKLNTAWGKLEKSDKLKIFVQVNTSKEENKSGCSPDQCGALVSHIISSCPNLKFGGLMTIGALGYDLSKGPNPDFQELIRCRKEICESLGLRLEEIELSMGMSNDFEHAIEVGSTNVRVGSTIFGARTYPTKKSVDCAETKDESQSTTDPLDKTQNDMEKLTVTLK</sequence>
<evidence type="ECO:0000256" key="1">
    <source>
        <dbReference type="ARBA" id="ARBA00022898"/>
    </source>
</evidence>
<dbReference type="Gene3D" id="3.20.20.10">
    <property type="entry name" value="Alanine racemase"/>
    <property type="match status" value="1"/>
</dbReference>
<dbReference type="PANTHER" id="PTHR10146:SF14">
    <property type="entry name" value="PYRIDOXAL PHOSPHATE HOMEOSTASIS PROTEIN"/>
    <property type="match status" value="1"/>
</dbReference>
<keyword evidence="1 2" id="KW-0663">Pyridoxal phosphate</keyword>
<dbReference type="InterPro" id="IPR001608">
    <property type="entry name" value="Ala_racemase_N"/>
</dbReference>